<evidence type="ECO:0000313" key="3">
    <source>
        <dbReference type="Proteomes" id="UP000735302"/>
    </source>
</evidence>
<protein>
    <recommendedName>
        <fullName evidence="4">Retrotransposon gag domain-containing protein</fullName>
    </recommendedName>
</protein>
<keyword evidence="3" id="KW-1185">Reference proteome</keyword>
<comment type="caution">
    <text evidence="2">The sequence shown here is derived from an EMBL/GenBank/DDBJ whole genome shotgun (WGS) entry which is preliminary data.</text>
</comment>
<gene>
    <name evidence="2" type="ORF">PoB_003664300</name>
</gene>
<feature type="region of interest" description="Disordered" evidence="1">
    <location>
        <begin position="184"/>
        <end position="204"/>
    </location>
</feature>
<evidence type="ECO:0008006" key="4">
    <source>
        <dbReference type="Google" id="ProtNLM"/>
    </source>
</evidence>
<accession>A0AAV4AU96</accession>
<dbReference type="PANTHER" id="PTHR33198">
    <property type="entry name" value="ANK_REP_REGION DOMAIN-CONTAINING PROTEIN-RELATED"/>
    <property type="match status" value="1"/>
</dbReference>
<evidence type="ECO:0000256" key="1">
    <source>
        <dbReference type="SAM" id="MobiDB-lite"/>
    </source>
</evidence>
<feature type="compositionally biased region" description="Basic and acidic residues" evidence="1">
    <location>
        <begin position="185"/>
        <end position="204"/>
    </location>
</feature>
<organism evidence="2 3">
    <name type="scientific">Plakobranchus ocellatus</name>
    <dbReference type="NCBI Taxonomy" id="259542"/>
    <lineage>
        <taxon>Eukaryota</taxon>
        <taxon>Metazoa</taxon>
        <taxon>Spiralia</taxon>
        <taxon>Lophotrochozoa</taxon>
        <taxon>Mollusca</taxon>
        <taxon>Gastropoda</taxon>
        <taxon>Heterobranchia</taxon>
        <taxon>Euthyneura</taxon>
        <taxon>Panpulmonata</taxon>
        <taxon>Sacoglossa</taxon>
        <taxon>Placobranchoidea</taxon>
        <taxon>Plakobranchidae</taxon>
        <taxon>Plakobranchus</taxon>
    </lineage>
</organism>
<evidence type="ECO:0000313" key="2">
    <source>
        <dbReference type="EMBL" id="GFO10138.1"/>
    </source>
</evidence>
<reference evidence="2 3" key="1">
    <citation type="journal article" date="2021" name="Elife">
        <title>Chloroplast acquisition without the gene transfer in kleptoplastic sea slugs, Plakobranchus ocellatus.</title>
        <authorList>
            <person name="Maeda T."/>
            <person name="Takahashi S."/>
            <person name="Yoshida T."/>
            <person name="Shimamura S."/>
            <person name="Takaki Y."/>
            <person name="Nagai Y."/>
            <person name="Toyoda A."/>
            <person name="Suzuki Y."/>
            <person name="Arimoto A."/>
            <person name="Ishii H."/>
            <person name="Satoh N."/>
            <person name="Nishiyama T."/>
            <person name="Hasebe M."/>
            <person name="Maruyama T."/>
            <person name="Minagawa J."/>
            <person name="Obokata J."/>
            <person name="Shigenobu S."/>
        </authorList>
    </citation>
    <scope>NUCLEOTIDE SEQUENCE [LARGE SCALE GENOMIC DNA]</scope>
</reference>
<proteinExistence type="predicted"/>
<sequence>MAGNPQIPLPYLDWDNPNKQKAFHEWQDFMTSYLTIHKIENENHWNYILISSGPKGRDLLLASNISSEEKTNPENVWTIFKNHLIEKPNKWVQRIELQSYIQKEPETIEEFVLRLKTKAEKCAFATIAVKEERITEQIIKGCKYQEEKKKLLGKPDLTLVQAIEMVKNYESTTSSLTDCKSASKYSERTEHGQMDFVRHRESRR</sequence>
<dbReference type="Proteomes" id="UP000735302">
    <property type="component" value="Unassembled WGS sequence"/>
</dbReference>
<dbReference type="AlphaFoldDB" id="A0AAV4AU96"/>
<name>A0AAV4AU96_9GAST</name>
<dbReference type="PANTHER" id="PTHR33198:SF20">
    <property type="entry name" value="RETROTRANSPOSON GAG DOMAIN-CONTAINING PROTEIN"/>
    <property type="match status" value="1"/>
</dbReference>
<dbReference type="EMBL" id="BLXT01004147">
    <property type="protein sequence ID" value="GFO10138.1"/>
    <property type="molecule type" value="Genomic_DNA"/>
</dbReference>